<gene>
    <name evidence="3" type="ORF">SAMN05443574_13012</name>
</gene>
<dbReference type="PANTHER" id="PTHR12526">
    <property type="entry name" value="GLYCOSYLTRANSFERASE"/>
    <property type="match status" value="1"/>
</dbReference>
<name>A0A1H3ATN6_HALVA</name>
<dbReference type="SUPFAM" id="SSF53756">
    <property type="entry name" value="UDP-Glycosyltransferase/glycogen phosphorylase"/>
    <property type="match status" value="1"/>
</dbReference>
<dbReference type="Gene3D" id="3.40.50.2000">
    <property type="entry name" value="Glycogen Phosphorylase B"/>
    <property type="match status" value="2"/>
</dbReference>
<dbReference type="AlphaFoldDB" id="A0A1H3ATN6"/>
<evidence type="ECO:0000259" key="2">
    <source>
        <dbReference type="Pfam" id="PF13439"/>
    </source>
</evidence>
<accession>A0A1H3ATN6</accession>
<dbReference type="GO" id="GO:0016757">
    <property type="term" value="F:glycosyltransferase activity"/>
    <property type="evidence" value="ECO:0007669"/>
    <property type="project" value="InterPro"/>
</dbReference>
<dbReference type="Proteomes" id="UP000182573">
    <property type="component" value="Unassembled WGS sequence"/>
</dbReference>
<dbReference type="Pfam" id="PF13439">
    <property type="entry name" value="Glyco_transf_4"/>
    <property type="match status" value="1"/>
</dbReference>
<proteinExistence type="predicted"/>
<organism evidence="3 4">
    <name type="scientific">Haloarcula vallismortis</name>
    <name type="common">Halobacterium vallismortis</name>
    <dbReference type="NCBI Taxonomy" id="28442"/>
    <lineage>
        <taxon>Archaea</taxon>
        <taxon>Methanobacteriati</taxon>
        <taxon>Methanobacteriota</taxon>
        <taxon>Stenosarchaea group</taxon>
        <taxon>Halobacteria</taxon>
        <taxon>Halobacteriales</taxon>
        <taxon>Haloarculaceae</taxon>
        <taxon>Haloarcula</taxon>
    </lineage>
</organism>
<evidence type="ECO:0000259" key="1">
    <source>
        <dbReference type="Pfam" id="PF00534"/>
    </source>
</evidence>
<dbReference type="InterPro" id="IPR028098">
    <property type="entry name" value="Glyco_trans_4-like_N"/>
</dbReference>
<evidence type="ECO:0000313" key="4">
    <source>
        <dbReference type="Proteomes" id="UP000182573"/>
    </source>
</evidence>
<evidence type="ECO:0000313" key="3">
    <source>
        <dbReference type="EMBL" id="SDX32788.1"/>
    </source>
</evidence>
<reference evidence="3 4" key="1">
    <citation type="submission" date="2016-10" db="EMBL/GenBank/DDBJ databases">
        <authorList>
            <person name="de Groot N.N."/>
        </authorList>
    </citation>
    <scope>NUCLEOTIDE SEQUENCE [LARGE SCALE GENOMIC DNA]</scope>
    <source>
        <strain evidence="3 4">DSM 3756</strain>
    </source>
</reference>
<dbReference type="STRING" id="28442.SAMN05443574_13012"/>
<keyword evidence="3" id="KW-0808">Transferase</keyword>
<dbReference type="Pfam" id="PF00534">
    <property type="entry name" value="Glycos_transf_1"/>
    <property type="match status" value="1"/>
</dbReference>
<sequence>MNVCFISNVIYPFVTGGAEKRIHEIGRRLAADGHDVTVYGRHFWDGPKEITHEGMTLRAVSPNRELYTDDDGRRSIGEALEFAKDVVVPLRRHVDEHDVVVASVFPYFPVLSSKLGVLGTDTPLVTTWHEVWGDYWDGYLGHLAPFGKGVEHATARIPQHPIAVSELTAGRLGDIGPEREHIRTVPNGIDYEQIRDTAPAEDGFDVLFAGRLIEDKRVDILLRAFDKVAPEETTLGIVGDGPERSELESLAHSLSVAEHIEFTGFLEEYDDVLAQMQTASIFATPSTREGFGITAVEAMAAGCTVIGADHPDSAVGEVIGDAGFLADPTVDGVANVLDRVLAGAEPTTKPRQRAQRFDWDQVAEDALDAYTAAAADEW</sequence>
<dbReference type="CDD" id="cd03801">
    <property type="entry name" value="GT4_PimA-like"/>
    <property type="match status" value="1"/>
</dbReference>
<dbReference type="PANTHER" id="PTHR12526:SF630">
    <property type="entry name" value="GLYCOSYLTRANSFERASE"/>
    <property type="match status" value="1"/>
</dbReference>
<dbReference type="RefSeq" id="WP_049919652.1">
    <property type="nucleotide sequence ID" value="NZ_FNOF01000030.1"/>
</dbReference>
<protein>
    <submittedName>
        <fullName evidence="3">Glycosyltransferase involved in cell wall bisynthesis</fullName>
    </submittedName>
</protein>
<dbReference type="EMBL" id="FNOF01000030">
    <property type="protein sequence ID" value="SDX32788.1"/>
    <property type="molecule type" value="Genomic_DNA"/>
</dbReference>
<feature type="domain" description="Glycosyl transferase family 1" evidence="1">
    <location>
        <begin position="193"/>
        <end position="355"/>
    </location>
</feature>
<dbReference type="InterPro" id="IPR001296">
    <property type="entry name" value="Glyco_trans_1"/>
</dbReference>
<feature type="domain" description="Glycosyltransferase subfamily 4-like N-terminal" evidence="2">
    <location>
        <begin position="16"/>
        <end position="192"/>
    </location>
</feature>